<evidence type="ECO:0000313" key="1">
    <source>
        <dbReference type="EMBL" id="KAH3753470.1"/>
    </source>
</evidence>
<protein>
    <submittedName>
        <fullName evidence="1">Uncharacterized protein</fullName>
    </submittedName>
</protein>
<organism evidence="1 2">
    <name type="scientific">Dreissena polymorpha</name>
    <name type="common">Zebra mussel</name>
    <name type="synonym">Mytilus polymorpha</name>
    <dbReference type="NCBI Taxonomy" id="45954"/>
    <lineage>
        <taxon>Eukaryota</taxon>
        <taxon>Metazoa</taxon>
        <taxon>Spiralia</taxon>
        <taxon>Lophotrochozoa</taxon>
        <taxon>Mollusca</taxon>
        <taxon>Bivalvia</taxon>
        <taxon>Autobranchia</taxon>
        <taxon>Heteroconchia</taxon>
        <taxon>Euheterodonta</taxon>
        <taxon>Imparidentia</taxon>
        <taxon>Neoheterodontei</taxon>
        <taxon>Myida</taxon>
        <taxon>Dreissenoidea</taxon>
        <taxon>Dreissenidae</taxon>
        <taxon>Dreissena</taxon>
    </lineage>
</organism>
<keyword evidence="2" id="KW-1185">Reference proteome</keyword>
<reference evidence="1" key="1">
    <citation type="journal article" date="2019" name="bioRxiv">
        <title>The Genome of the Zebra Mussel, Dreissena polymorpha: A Resource for Invasive Species Research.</title>
        <authorList>
            <person name="McCartney M.A."/>
            <person name="Auch B."/>
            <person name="Kono T."/>
            <person name="Mallez S."/>
            <person name="Zhang Y."/>
            <person name="Obille A."/>
            <person name="Becker A."/>
            <person name="Abrahante J.E."/>
            <person name="Garbe J."/>
            <person name="Badalamenti J.P."/>
            <person name="Herman A."/>
            <person name="Mangelson H."/>
            <person name="Liachko I."/>
            <person name="Sullivan S."/>
            <person name="Sone E.D."/>
            <person name="Koren S."/>
            <person name="Silverstein K.A.T."/>
            <person name="Beckman K.B."/>
            <person name="Gohl D.M."/>
        </authorList>
    </citation>
    <scope>NUCLEOTIDE SEQUENCE</scope>
    <source>
        <strain evidence="1">Duluth1</strain>
        <tissue evidence="1">Whole animal</tissue>
    </source>
</reference>
<gene>
    <name evidence="1" type="ORF">DPMN_188107</name>
</gene>
<comment type="caution">
    <text evidence="1">The sequence shown here is derived from an EMBL/GenBank/DDBJ whole genome shotgun (WGS) entry which is preliminary data.</text>
</comment>
<dbReference type="Proteomes" id="UP000828390">
    <property type="component" value="Unassembled WGS sequence"/>
</dbReference>
<proteinExistence type="predicted"/>
<sequence length="51" mass="6271">MTYIKQQQIWRDVRDVIHLSAARQITLRYIHNKQKEEQEGEEDEEQAEEQE</sequence>
<dbReference type="EMBL" id="JAIWYP010000010">
    <property type="protein sequence ID" value="KAH3753470.1"/>
    <property type="molecule type" value="Genomic_DNA"/>
</dbReference>
<accession>A0A9D4DSA7</accession>
<evidence type="ECO:0000313" key="2">
    <source>
        <dbReference type="Proteomes" id="UP000828390"/>
    </source>
</evidence>
<name>A0A9D4DSA7_DREPO</name>
<reference evidence="1" key="2">
    <citation type="submission" date="2020-11" db="EMBL/GenBank/DDBJ databases">
        <authorList>
            <person name="McCartney M.A."/>
            <person name="Auch B."/>
            <person name="Kono T."/>
            <person name="Mallez S."/>
            <person name="Becker A."/>
            <person name="Gohl D.M."/>
            <person name="Silverstein K.A.T."/>
            <person name="Koren S."/>
            <person name="Bechman K.B."/>
            <person name="Herman A."/>
            <person name="Abrahante J.E."/>
            <person name="Garbe J."/>
        </authorList>
    </citation>
    <scope>NUCLEOTIDE SEQUENCE</scope>
    <source>
        <strain evidence="1">Duluth1</strain>
        <tissue evidence="1">Whole animal</tissue>
    </source>
</reference>
<dbReference type="AlphaFoldDB" id="A0A9D4DSA7"/>